<accession>A0ABS1CQ22</accession>
<organism evidence="2 3">
    <name type="scientific">Thiohalocapsa halophila</name>
    <dbReference type="NCBI Taxonomy" id="69359"/>
    <lineage>
        <taxon>Bacteria</taxon>
        <taxon>Pseudomonadati</taxon>
        <taxon>Pseudomonadota</taxon>
        <taxon>Gammaproteobacteria</taxon>
        <taxon>Chromatiales</taxon>
        <taxon>Chromatiaceae</taxon>
        <taxon>Thiohalocapsa</taxon>
    </lineage>
</organism>
<dbReference type="Gene3D" id="1.20.1290.10">
    <property type="entry name" value="AhpD-like"/>
    <property type="match status" value="1"/>
</dbReference>
<dbReference type="Pfam" id="PF02627">
    <property type="entry name" value="CMD"/>
    <property type="match status" value="1"/>
</dbReference>
<evidence type="ECO:0000313" key="2">
    <source>
        <dbReference type="EMBL" id="MBK1633793.1"/>
    </source>
</evidence>
<dbReference type="EMBL" id="NRRV01000119">
    <property type="protein sequence ID" value="MBK1633793.1"/>
    <property type="molecule type" value="Genomic_DNA"/>
</dbReference>
<dbReference type="SUPFAM" id="SSF69118">
    <property type="entry name" value="AhpD-like"/>
    <property type="match status" value="1"/>
</dbReference>
<dbReference type="NCBIfam" id="TIGR00778">
    <property type="entry name" value="ahpD_dom"/>
    <property type="match status" value="1"/>
</dbReference>
<dbReference type="InterPro" id="IPR004675">
    <property type="entry name" value="AhpD_core"/>
</dbReference>
<feature type="domain" description="Carboxymuconolactone decarboxylase-like" evidence="1">
    <location>
        <begin position="42"/>
        <end position="92"/>
    </location>
</feature>
<proteinExistence type="predicted"/>
<dbReference type="PANTHER" id="PTHR35446:SF3">
    <property type="entry name" value="CMD DOMAIN-CONTAINING PROTEIN"/>
    <property type="match status" value="1"/>
</dbReference>
<evidence type="ECO:0000313" key="3">
    <source>
        <dbReference type="Proteomes" id="UP000748752"/>
    </source>
</evidence>
<dbReference type="InterPro" id="IPR003779">
    <property type="entry name" value="CMD-like"/>
</dbReference>
<gene>
    <name evidence="2" type="ORF">CKO31_24260</name>
</gene>
<dbReference type="InterPro" id="IPR029032">
    <property type="entry name" value="AhpD-like"/>
</dbReference>
<protein>
    <submittedName>
        <fullName evidence="2">Carboxymuconolactone decarboxylase</fullName>
    </submittedName>
</protein>
<keyword evidence="3" id="KW-1185">Reference proteome</keyword>
<sequence>MHTDFPYHDIQSAPEAAVPTLRQSEQRFGMLPNLMRKMATAPALAEAYLALGDLFEQTSLSPAEQQVVLLTVSRENRCEYCVGAHSVLADMAEVPTAVTDALREGRSLPDPKLEALRRFTAAVVETRGWVGEAETTAFTEAGFTPQQILEVVLGVGMKTLSNYTNHIAGTELDQAFAHRAWKAG</sequence>
<reference evidence="2 3" key="1">
    <citation type="journal article" date="2020" name="Microorganisms">
        <title>Osmotic Adaptation and Compatible Solute Biosynthesis of Phototrophic Bacteria as Revealed from Genome Analyses.</title>
        <authorList>
            <person name="Imhoff J.F."/>
            <person name="Rahn T."/>
            <person name="Kunzel S."/>
            <person name="Keller A."/>
            <person name="Neulinger S.C."/>
        </authorList>
    </citation>
    <scope>NUCLEOTIDE SEQUENCE [LARGE SCALE GENOMIC DNA]</scope>
    <source>
        <strain evidence="2 3">DSM 6210</strain>
    </source>
</reference>
<evidence type="ECO:0000259" key="1">
    <source>
        <dbReference type="Pfam" id="PF02627"/>
    </source>
</evidence>
<comment type="caution">
    <text evidence="2">The sequence shown here is derived from an EMBL/GenBank/DDBJ whole genome shotgun (WGS) entry which is preliminary data.</text>
</comment>
<name>A0ABS1CQ22_9GAMM</name>
<dbReference type="PANTHER" id="PTHR35446">
    <property type="entry name" value="SI:CH211-175M2.5"/>
    <property type="match status" value="1"/>
</dbReference>
<dbReference type="Proteomes" id="UP000748752">
    <property type="component" value="Unassembled WGS sequence"/>
</dbReference>
<dbReference type="RefSeq" id="WP_200243173.1">
    <property type="nucleotide sequence ID" value="NZ_NRRV01000119.1"/>
</dbReference>